<proteinExistence type="predicted"/>
<dbReference type="Proteomes" id="UP000276133">
    <property type="component" value="Unassembled WGS sequence"/>
</dbReference>
<organism evidence="1 2">
    <name type="scientific">Brachionus plicatilis</name>
    <name type="common">Marine rotifer</name>
    <name type="synonym">Brachionus muelleri</name>
    <dbReference type="NCBI Taxonomy" id="10195"/>
    <lineage>
        <taxon>Eukaryota</taxon>
        <taxon>Metazoa</taxon>
        <taxon>Spiralia</taxon>
        <taxon>Gnathifera</taxon>
        <taxon>Rotifera</taxon>
        <taxon>Eurotatoria</taxon>
        <taxon>Monogononta</taxon>
        <taxon>Pseudotrocha</taxon>
        <taxon>Ploima</taxon>
        <taxon>Brachionidae</taxon>
        <taxon>Brachionus</taxon>
    </lineage>
</organism>
<protein>
    <submittedName>
        <fullName evidence="1">Uncharacterized protein</fullName>
    </submittedName>
</protein>
<reference evidence="1 2" key="1">
    <citation type="journal article" date="2018" name="Sci. Rep.">
        <title>Genomic signatures of local adaptation to the degree of environmental predictability in rotifers.</title>
        <authorList>
            <person name="Franch-Gras L."/>
            <person name="Hahn C."/>
            <person name="Garcia-Roger E.M."/>
            <person name="Carmona M.J."/>
            <person name="Serra M."/>
            <person name="Gomez A."/>
        </authorList>
    </citation>
    <scope>NUCLEOTIDE SEQUENCE [LARGE SCALE GENOMIC DNA]</scope>
    <source>
        <strain evidence="1">HYR1</strain>
    </source>
</reference>
<accession>A0A3M7T433</accession>
<evidence type="ECO:0000313" key="1">
    <source>
        <dbReference type="EMBL" id="RNA42786.1"/>
    </source>
</evidence>
<evidence type="ECO:0000313" key="2">
    <source>
        <dbReference type="Proteomes" id="UP000276133"/>
    </source>
</evidence>
<dbReference type="EMBL" id="REGN01000321">
    <property type="protein sequence ID" value="RNA42786.1"/>
    <property type="molecule type" value="Genomic_DNA"/>
</dbReference>
<gene>
    <name evidence="1" type="ORF">BpHYR1_040956</name>
</gene>
<sequence>MRTENLICGCVFKLVGLWFWTFFDEYEDEINKNLINNIYVRKDNYKFSNKCPKREHEISISFHKIKNEPKINQNYLEACFTIICNE</sequence>
<name>A0A3M7T433_BRAPC</name>
<dbReference type="AlphaFoldDB" id="A0A3M7T433"/>
<comment type="caution">
    <text evidence="1">The sequence shown here is derived from an EMBL/GenBank/DDBJ whole genome shotgun (WGS) entry which is preliminary data.</text>
</comment>
<keyword evidence="2" id="KW-1185">Reference proteome</keyword>